<accession>A0A329XBB4</accession>
<reference evidence="2 5" key="3">
    <citation type="submission" date="2019-12" db="EMBL/GenBank/DDBJ databases">
        <title>Engineering Photorhabdus to improve their lethality against agricultural pests.</title>
        <authorList>
            <person name="Machado R.A.R."/>
        </authorList>
    </citation>
    <scope>NUCLEOTIDE SEQUENCE [LARGE SCALE GENOMIC DNA]</scope>
    <source>
        <strain evidence="2 5">M-CN4</strain>
    </source>
</reference>
<dbReference type="RefSeq" id="WP_112894454.1">
    <property type="nucleotide sequence ID" value="NZ_CAWNYH010000004.1"/>
</dbReference>
<dbReference type="Proteomes" id="UP000466619">
    <property type="component" value="Unassembled WGS sequence"/>
</dbReference>
<dbReference type="AlphaFoldDB" id="A0A329XBB4"/>
<organism evidence="3 4">
    <name type="scientific">Photorhabdus bodei</name>
    <dbReference type="NCBI Taxonomy" id="2029681"/>
    <lineage>
        <taxon>Bacteria</taxon>
        <taxon>Pseudomonadati</taxon>
        <taxon>Pseudomonadota</taxon>
        <taxon>Gammaproteobacteria</taxon>
        <taxon>Enterobacterales</taxon>
        <taxon>Morganellaceae</taxon>
        <taxon>Photorhabdus</taxon>
    </lineage>
</organism>
<reference evidence="3 4" key="2">
    <citation type="journal article" date="2018" name="Int. J. Syst. Evol. Microbiol.">
        <title>Whole-genome-based revisit of Photorhabdus phylogeny: proposal for the elevation of most Photorhabdus subspecies to the species level and description of one novel species Photorhabdus bodei sp. nov., and one novel subspecies Photorhabdus laumondii subsp. clarkei subsp. nov.</title>
        <authorList>
            <person name="Machado R.A.R."/>
            <person name="Wuthrich D."/>
            <person name="Kuhnert P."/>
            <person name="Arce C.C.M."/>
            <person name="Thonen L."/>
            <person name="Ruiz C."/>
            <person name="Zhang X."/>
            <person name="Robert C.A.M."/>
            <person name="Karimi J."/>
            <person name="Kamali S."/>
            <person name="Ma J."/>
            <person name="Bruggmann R."/>
            <person name="Erb M."/>
        </authorList>
    </citation>
    <scope>NUCLEOTIDE SEQUENCE [LARGE SCALE GENOMIC DNA]</scope>
    <source>
        <strain evidence="3 4">LJ24-63</strain>
    </source>
</reference>
<sequence>MATVIVGCKLPHGLTIEIDKNHVTLNGINSSTIIGGYGLTYDVDKAFFDKYLELYADTELVKNGLIFAQEKLKEARTEAEEKAELKNGLEPIDPKKPGKNIEQRKEED</sequence>
<keyword evidence="5" id="KW-1185">Reference proteome</keyword>
<evidence type="ECO:0000313" key="5">
    <source>
        <dbReference type="Proteomes" id="UP000466619"/>
    </source>
</evidence>
<proteinExistence type="predicted"/>
<dbReference type="EMBL" id="NSCM01000004">
    <property type="protein sequence ID" value="RAX13795.1"/>
    <property type="molecule type" value="Genomic_DNA"/>
</dbReference>
<evidence type="ECO:0000256" key="1">
    <source>
        <dbReference type="SAM" id="MobiDB-lite"/>
    </source>
</evidence>
<evidence type="ECO:0000313" key="2">
    <source>
        <dbReference type="EMBL" id="NDL02871.1"/>
    </source>
</evidence>
<reference evidence="3" key="1">
    <citation type="submission" date="2017-08" db="EMBL/GenBank/DDBJ databases">
        <authorList>
            <person name="de Groot N.N."/>
        </authorList>
    </citation>
    <scope>NUCLEOTIDE SEQUENCE</scope>
    <source>
        <strain evidence="3">LJ24-63</strain>
    </source>
</reference>
<protein>
    <submittedName>
        <fullName evidence="3">Uncharacterized protein</fullName>
    </submittedName>
</protein>
<dbReference type="EMBL" id="WSFC01000009">
    <property type="protein sequence ID" value="NDL02871.1"/>
    <property type="molecule type" value="Genomic_DNA"/>
</dbReference>
<evidence type="ECO:0000313" key="3">
    <source>
        <dbReference type="EMBL" id="RAX13795.1"/>
    </source>
</evidence>
<name>A0A329XBB4_9GAMM</name>
<evidence type="ECO:0000313" key="4">
    <source>
        <dbReference type="Proteomes" id="UP000250919"/>
    </source>
</evidence>
<comment type="caution">
    <text evidence="3">The sequence shown here is derived from an EMBL/GenBank/DDBJ whole genome shotgun (WGS) entry which is preliminary data.</text>
</comment>
<dbReference type="GeneID" id="88805248"/>
<gene>
    <name evidence="3" type="ORF">CKY02_04955</name>
    <name evidence="2" type="ORF">GPY48_06250</name>
</gene>
<feature type="region of interest" description="Disordered" evidence="1">
    <location>
        <begin position="79"/>
        <end position="108"/>
    </location>
</feature>
<dbReference type="Proteomes" id="UP000250919">
    <property type="component" value="Unassembled WGS sequence"/>
</dbReference>